<evidence type="ECO:0000256" key="2">
    <source>
        <dbReference type="SAM" id="Phobius"/>
    </source>
</evidence>
<feature type="domain" description="Cell envelope-related transcriptional attenuator" evidence="3">
    <location>
        <begin position="106"/>
        <end position="249"/>
    </location>
</feature>
<dbReference type="Pfam" id="PF03816">
    <property type="entry name" value="LytR_cpsA_psr"/>
    <property type="match status" value="1"/>
</dbReference>
<organism evidence="4 5">
    <name type="scientific">Pseudoglutamicibacter albus</name>
    <dbReference type="NCBI Taxonomy" id="98671"/>
    <lineage>
        <taxon>Bacteria</taxon>
        <taxon>Bacillati</taxon>
        <taxon>Actinomycetota</taxon>
        <taxon>Actinomycetes</taxon>
        <taxon>Micrococcales</taxon>
        <taxon>Micrococcaceae</taxon>
        <taxon>Pseudoglutamicibacter</taxon>
    </lineage>
</organism>
<keyword evidence="2" id="KW-1133">Transmembrane helix</keyword>
<comment type="caution">
    <text evidence="4">The sequence shown here is derived from an EMBL/GenBank/DDBJ whole genome shotgun (WGS) entry which is preliminary data.</text>
</comment>
<sequence>MYGTTQGTYVPRRVKHRRVHVGRIVLGCLLIIMVTVAGAGLGLASKFGRAFEKTSTIASAFPDEEDRPVKDPGDTSMNILLLGADGGPGKGKRAAIDPNATATDRRSDSMMLVHIPESRDKVYVISLMRDTWISIPGLGEAKLNAAMANGGVPLLIQTLEERLDTRIDHVAIIDFQGFRDLTTAIGGVTVDNEYDFIAHDTDYHYPKGKIHIDGDKALRFVRERKSFPDGDYQRVRNQQKFLKAVFGKVLSAETLSNPAKLFKVVDSIAPYISMDEEFSDPSLLTGLGLQMKNVRASDIVSFTLPTAGTGTSLDGQSIVLPDQAAIDALAEALRNDTVADYYAALPEDKKK</sequence>
<dbReference type="PANTHER" id="PTHR33392:SF6">
    <property type="entry name" value="POLYISOPRENYL-TEICHOIC ACID--PEPTIDOGLYCAN TEICHOIC ACID TRANSFERASE TAGU"/>
    <property type="match status" value="1"/>
</dbReference>
<dbReference type="EMBL" id="JAVDXX010000001">
    <property type="protein sequence ID" value="MDR7293660.1"/>
    <property type="molecule type" value="Genomic_DNA"/>
</dbReference>
<dbReference type="PANTHER" id="PTHR33392">
    <property type="entry name" value="POLYISOPRENYL-TEICHOIC ACID--PEPTIDOGLYCAN TEICHOIC ACID TRANSFERASE TAGU"/>
    <property type="match status" value="1"/>
</dbReference>
<proteinExistence type="inferred from homology"/>
<dbReference type="Gene3D" id="3.40.630.190">
    <property type="entry name" value="LCP protein"/>
    <property type="match status" value="1"/>
</dbReference>
<keyword evidence="2" id="KW-0812">Transmembrane</keyword>
<evidence type="ECO:0000256" key="1">
    <source>
        <dbReference type="ARBA" id="ARBA00006068"/>
    </source>
</evidence>
<gene>
    <name evidence="4" type="ORF">J2S67_000928</name>
</gene>
<comment type="similarity">
    <text evidence="1">Belongs to the LytR/CpsA/Psr (LCP) family.</text>
</comment>
<protein>
    <submittedName>
        <fullName evidence="4">LCP family protein required for cell wall assembly</fullName>
    </submittedName>
</protein>
<evidence type="ECO:0000313" key="4">
    <source>
        <dbReference type="EMBL" id="MDR7293660.1"/>
    </source>
</evidence>
<keyword evidence="5" id="KW-1185">Reference proteome</keyword>
<feature type="transmembrane region" description="Helical" evidence="2">
    <location>
        <begin position="21"/>
        <end position="44"/>
    </location>
</feature>
<evidence type="ECO:0000259" key="3">
    <source>
        <dbReference type="Pfam" id="PF03816"/>
    </source>
</evidence>
<dbReference type="NCBIfam" id="TIGR00350">
    <property type="entry name" value="lytR_cpsA_psr"/>
    <property type="match status" value="1"/>
</dbReference>
<accession>A0ABU1YZ88</accession>
<dbReference type="InterPro" id="IPR004474">
    <property type="entry name" value="LytR_CpsA_psr"/>
</dbReference>
<name>A0ABU1YZ88_9MICC</name>
<dbReference type="RefSeq" id="WP_310246754.1">
    <property type="nucleotide sequence ID" value="NZ_JAVDXX010000001.1"/>
</dbReference>
<evidence type="ECO:0000313" key="5">
    <source>
        <dbReference type="Proteomes" id="UP001180715"/>
    </source>
</evidence>
<dbReference type="InterPro" id="IPR050922">
    <property type="entry name" value="LytR/CpsA/Psr_CW_biosynth"/>
</dbReference>
<dbReference type="Proteomes" id="UP001180715">
    <property type="component" value="Unassembled WGS sequence"/>
</dbReference>
<keyword evidence="2" id="KW-0472">Membrane</keyword>
<reference evidence="4" key="1">
    <citation type="submission" date="2023-07" db="EMBL/GenBank/DDBJ databases">
        <title>Sequencing the genomes of 1000 actinobacteria strains.</title>
        <authorList>
            <person name="Klenk H.-P."/>
        </authorList>
    </citation>
    <scope>NUCLEOTIDE SEQUENCE</scope>
    <source>
        <strain evidence="4">DSM 13068</strain>
    </source>
</reference>